<dbReference type="PIRSF" id="PIRSF002419">
    <property type="entry name" value="Tetraspanin"/>
    <property type="match status" value="1"/>
</dbReference>
<dbReference type="PRINTS" id="PR00259">
    <property type="entry name" value="TMFOUR"/>
</dbReference>
<evidence type="ECO:0000313" key="8">
    <source>
        <dbReference type="EMBL" id="CAH0383865.1"/>
    </source>
</evidence>
<dbReference type="Gene3D" id="1.10.1450.10">
    <property type="entry name" value="Tetraspanin"/>
    <property type="match status" value="1"/>
</dbReference>
<dbReference type="OrthoDB" id="432835at2759"/>
<reference evidence="8" key="1">
    <citation type="submission" date="2021-12" db="EMBL/GenBank/DDBJ databases">
        <authorList>
            <person name="King R."/>
        </authorList>
    </citation>
    <scope>NUCLEOTIDE SEQUENCE</scope>
</reference>
<dbReference type="Pfam" id="PF00335">
    <property type="entry name" value="Tetraspanin"/>
    <property type="match status" value="1"/>
</dbReference>
<sequence length="256" mass="28953">MSAVMCRSLNTCVRCLFCNLNAIVWLSGCGLIGTGLWLRVTHRTYSILLPQHAVARLDSVCLILGAITFLITFFGCCGSWFKNKCMLITYFTLVVLLFFTEFILGTLVFFFRDDLSRMLREELITGIEQHYGMPKSAGLQAMWTHMQNKLSCCGVRGYEDWFDIAAWPEKKYVPDSCCKPDYQISENCGQSGNPDMWHETGCSEQVQIWLMQRLHLVGTVGLVIASAQFLCMLASLLLFCSSGKRSKDSKIRVTDI</sequence>
<evidence type="ECO:0000256" key="5">
    <source>
        <dbReference type="ARBA" id="ARBA00023136"/>
    </source>
</evidence>
<keyword evidence="4 7" id="KW-1133">Transmembrane helix</keyword>
<keyword evidence="9" id="KW-1185">Reference proteome</keyword>
<name>A0A9P0A3S7_BEMTA</name>
<feature type="disulfide bond" evidence="6">
    <location>
        <begin position="153"/>
        <end position="177"/>
    </location>
</feature>
<evidence type="ECO:0000313" key="9">
    <source>
        <dbReference type="Proteomes" id="UP001152759"/>
    </source>
</evidence>
<feature type="transmembrane region" description="Helical" evidence="7">
    <location>
        <begin position="20"/>
        <end position="38"/>
    </location>
</feature>
<dbReference type="PROSITE" id="PS51257">
    <property type="entry name" value="PROKAR_LIPOPROTEIN"/>
    <property type="match status" value="1"/>
</dbReference>
<feature type="disulfide bond" evidence="6">
    <location>
        <begin position="152"/>
        <end position="188"/>
    </location>
</feature>
<dbReference type="EMBL" id="OU963863">
    <property type="protein sequence ID" value="CAH0383865.1"/>
    <property type="molecule type" value="Genomic_DNA"/>
</dbReference>
<dbReference type="PANTHER" id="PTHR19282">
    <property type="entry name" value="TETRASPANIN"/>
    <property type="match status" value="1"/>
</dbReference>
<evidence type="ECO:0000256" key="3">
    <source>
        <dbReference type="ARBA" id="ARBA00022692"/>
    </source>
</evidence>
<evidence type="ECO:0000256" key="2">
    <source>
        <dbReference type="ARBA" id="ARBA00006840"/>
    </source>
</evidence>
<gene>
    <name evidence="8" type="ORF">BEMITA_LOCUS3269</name>
</gene>
<evidence type="ECO:0000256" key="6">
    <source>
        <dbReference type="PIRSR" id="PIRSR002419-1"/>
    </source>
</evidence>
<dbReference type="InterPro" id="IPR018499">
    <property type="entry name" value="Tetraspanin/Peripherin"/>
</dbReference>
<keyword evidence="6" id="KW-1015">Disulfide bond</keyword>
<evidence type="ECO:0000256" key="4">
    <source>
        <dbReference type="ARBA" id="ARBA00022989"/>
    </source>
</evidence>
<dbReference type="InterPro" id="IPR000301">
    <property type="entry name" value="Tetraspanin_animals"/>
</dbReference>
<dbReference type="PANTHER" id="PTHR19282:SF478">
    <property type="entry name" value="TETRASPANIN"/>
    <property type="match status" value="1"/>
</dbReference>
<feature type="transmembrane region" description="Helical" evidence="7">
    <location>
        <begin position="87"/>
        <end position="111"/>
    </location>
</feature>
<dbReference type="Proteomes" id="UP001152759">
    <property type="component" value="Chromosome 2"/>
</dbReference>
<dbReference type="GO" id="GO:0005886">
    <property type="term" value="C:plasma membrane"/>
    <property type="evidence" value="ECO:0007669"/>
    <property type="project" value="TreeGrafter"/>
</dbReference>
<accession>A0A9P0A3S7</accession>
<feature type="transmembrane region" description="Helical" evidence="7">
    <location>
        <begin position="59"/>
        <end position="81"/>
    </location>
</feature>
<keyword evidence="3 7" id="KW-0812">Transmembrane</keyword>
<keyword evidence="5 7" id="KW-0472">Membrane</keyword>
<comment type="similarity">
    <text evidence="2 7">Belongs to the tetraspanin (TM4SF) family.</text>
</comment>
<feature type="transmembrane region" description="Helical" evidence="7">
    <location>
        <begin position="216"/>
        <end position="239"/>
    </location>
</feature>
<protein>
    <recommendedName>
        <fullName evidence="7">Tetraspanin</fullName>
    </recommendedName>
</protein>
<organism evidence="8 9">
    <name type="scientific">Bemisia tabaci</name>
    <name type="common">Sweetpotato whitefly</name>
    <name type="synonym">Aleurodes tabaci</name>
    <dbReference type="NCBI Taxonomy" id="7038"/>
    <lineage>
        <taxon>Eukaryota</taxon>
        <taxon>Metazoa</taxon>
        <taxon>Ecdysozoa</taxon>
        <taxon>Arthropoda</taxon>
        <taxon>Hexapoda</taxon>
        <taxon>Insecta</taxon>
        <taxon>Pterygota</taxon>
        <taxon>Neoptera</taxon>
        <taxon>Paraneoptera</taxon>
        <taxon>Hemiptera</taxon>
        <taxon>Sternorrhyncha</taxon>
        <taxon>Aleyrodoidea</taxon>
        <taxon>Aleyrodidae</taxon>
        <taxon>Aleyrodinae</taxon>
        <taxon>Bemisia</taxon>
    </lineage>
</organism>
<dbReference type="AlphaFoldDB" id="A0A9P0A3S7"/>
<proteinExistence type="inferred from homology"/>
<dbReference type="KEGG" id="btab:109036004"/>
<dbReference type="InterPro" id="IPR008952">
    <property type="entry name" value="Tetraspanin_EC2_sf"/>
</dbReference>
<evidence type="ECO:0000256" key="7">
    <source>
        <dbReference type="RuleBase" id="RU361218"/>
    </source>
</evidence>
<comment type="subcellular location">
    <subcellularLocation>
        <location evidence="1 7">Membrane</location>
        <topology evidence="1 7">Multi-pass membrane protein</topology>
    </subcellularLocation>
</comment>
<dbReference type="SUPFAM" id="SSF48652">
    <property type="entry name" value="Tetraspanin"/>
    <property type="match status" value="1"/>
</dbReference>
<evidence type="ECO:0000256" key="1">
    <source>
        <dbReference type="ARBA" id="ARBA00004141"/>
    </source>
</evidence>